<evidence type="ECO:0000313" key="4">
    <source>
        <dbReference type="Proteomes" id="UP001365542"/>
    </source>
</evidence>
<dbReference type="Pfam" id="PF12770">
    <property type="entry name" value="CHAT"/>
    <property type="match status" value="1"/>
</dbReference>
<accession>A0AAV9X2H1</accession>
<name>A0AAV9X2H1_9PEZI</name>
<dbReference type="InterPro" id="IPR024983">
    <property type="entry name" value="CHAT_dom"/>
</dbReference>
<keyword evidence="4" id="KW-1185">Reference proteome</keyword>
<dbReference type="SUPFAM" id="SSF48452">
    <property type="entry name" value="TPR-like"/>
    <property type="match status" value="1"/>
</dbReference>
<proteinExistence type="predicted"/>
<evidence type="ECO:0000256" key="1">
    <source>
        <dbReference type="SAM" id="MobiDB-lite"/>
    </source>
</evidence>
<gene>
    <name evidence="3" type="ORF">TWF694_002604</name>
</gene>
<organism evidence="3 4">
    <name type="scientific">Orbilia ellipsospora</name>
    <dbReference type="NCBI Taxonomy" id="2528407"/>
    <lineage>
        <taxon>Eukaryota</taxon>
        <taxon>Fungi</taxon>
        <taxon>Dikarya</taxon>
        <taxon>Ascomycota</taxon>
        <taxon>Pezizomycotina</taxon>
        <taxon>Orbiliomycetes</taxon>
        <taxon>Orbiliales</taxon>
        <taxon>Orbiliaceae</taxon>
        <taxon>Orbilia</taxon>
    </lineage>
</organism>
<dbReference type="Proteomes" id="UP001365542">
    <property type="component" value="Unassembled WGS sequence"/>
</dbReference>
<reference evidence="3 4" key="1">
    <citation type="submission" date="2019-10" db="EMBL/GenBank/DDBJ databases">
        <authorList>
            <person name="Palmer J.M."/>
        </authorList>
    </citation>
    <scope>NUCLEOTIDE SEQUENCE [LARGE SCALE GENOMIC DNA]</scope>
    <source>
        <strain evidence="3 4">TWF694</strain>
    </source>
</reference>
<protein>
    <recommendedName>
        <fullName evidence="2">CHAT domain-containing protein</fullName>
    </recommendedName>
</protein>
<feature type="domain" description="CHAT" evidence="2">
    <location>
        <begin position="964"/>
        <end position="1231"/>
    </location>
</feature>
<feature type="region of interest" description="Disordered" evidence="1">
    <location>
        <begin position="1255"/>
        <end position="1288"/>
    </location>
</feature>
<comment type="caution">
    <text evidence="3">The sequence shown here is derived from an EMBL/GenBank/DDBJ whole genome shotgun (WGS) entry which is preliminary data.</text>
</comment>
<sequence>MSIFSEEIVPTAILASTQGDSSKLRFGILLARNAIYYAYSIGEYSLEAVLGLLLMLERQVLSSADLTNLEFGIQNGHRALRIIPPEHDARPEIYQKLGLLYVKKYKSQSNISDLEAAIENYKNSLSATSSQGHTAFSVSVLVHLSMALHVWFDLTSDLEYIDQLVGDLEAALESDSNIIDEYRFNIVFQLSDCFGIRFRSFRKNEDLFKALDLAKEAIILAKDNALLRAIALDNLATWLFLRYERDREIADRDHAIELQEEARSLLPDDPQISHNLAILLKTRYYDETRSDDIDASIKAFEKAFEIYDPRDPEYSRIAYDYAEVLGHKLERTGDPEDAKLALAMCAKALESNTQFNSGRAIAIQSCRFFNDENMRNPILANDLENLNGVIEALEQLLTKCSPSHRDRHLWLEGYANSLGARFLKTEDINDINEAIRLTEEAIVSDKGFKSPRKILSHGEWLGIRFLRLGNMDNLNQAIKKTAEALEAAKGSFRQEIRCQAHLGRWLALRSALTGDLRDLDSAIAALAYVVSAIPNKHILQRLYVNELSSMYFARGAWAKDKSSITRSIDSLQTFIDGLPDNELSDPIFFSSIATKLFTRAIGYPIFSESHKLDVEKSIEYFDKAFQLIGVPEFEDFDGLGHFAASLRHRFLYLSRQQNDIDRSIQLLQDARARIPAKHRVRGYILLQLGYSLGARFRYGGKVLAGDEAEELKCYIEAFHSRGSAPSMRIQGAMAAATILEPSSGSSEAAKILEDAIDLLPTIAARSLSPSDQQNVLGAISGLSTNAAILAIQAGYDHYKAITLLERGRGIIAEILTESRMDMLDMSMLEPGAAVEYQEARKKLNVLQIASAQQSLDDRFAQTYIVESEERRKAEAELLEVIKKIQTDPKTQGFLQPPTLGQVMEVLGDDTIVIIVATWNRSKAFLITKLLGVSLVDLPNLNFKDLRKWDEYHKISRPLIDPSMLEWLWDVIAGPILKHIRFDPTKALPRVIWMPTGSLTRLPIHAAGKHASGSTETVIDRVISSYTSSLRSFVRARKMKSISMRTSRDPSKIKALLVAMPKTASGGKWLPNLPFATEEINVLKKLCPRLGAEPVTLGNQSCKAVLEHLDATILHFAGHGENNPTDPSKSGLWLENGLLTVSDLRARDLGERKPFIGYLSACLTGTCDADNLIDEGIHTANALQLAGFRHVVGTLWQVYDRTCVKIARTFYEYMANNDMSDESVCAALHKATIEQRDFWLSTRPSVTVTRSTLKQRTYNTSETDSDNALDKGSDTKGLSVGGKERGEDGADEWRWDKSIYESKFLLDIQALRQDVRYGDLDPEDSDTLVGGLIRADWVPYMHFGP</sequence>
<dbReference type="Gene3D" id="1.25.40.10">
    <property type="entry name" value="Tetratricopeptide repeat domain"/>
    <property type="match status" value="2"/>
</dbReference>
<evidence type="ECO:0000259" key="2">
    <source>
        <dbReference type="Pfam" id="PF12770"/>
    </source>
</evidence>
<dbReference type="EMBL" id="JAVHJO010000011">
    <property type="protein sequence ID" value="KAK6533671.1"/>
    <property type="molecule type" value="Genomic_DNA"/>
</dbReference>
<evidence type="ECO:0000313" key="3">
    <source>
        <dbReference type="EMBL" id="KAK6533671.1"/>
    </source>
</evidence>
<dbReference type="InterPro" id="IPR011990">
    <property type="entry name" value="TPR-like_helical_dom_sf"/>
</dbReference>